<keyword evidence="4" id="KW-0325">Glycoprotein</keyword>
<evidence type="ECO:0000256" key="1">
    <source>
        <dbReference type="ARBA" id="ARBA00004613"/>
    </source>
</evidence>
<dbReference type="CDD" id="cd19415">
    <property type="entry name" value="lipocalin_ApoM_AGP"/>
    <property type="match status" value="1"/>
</dbReference>
<evidence type="ECO:0000256" key="3">
    <source>
        <dbReference type="ARBA" id="ARBA00022729"/>
    </source>
</evidence>
<evidence type="ECO:0008006" key="8">
    <source>
        <dbReference type="Google" id="ProtNLM"/>
    </source>
</evidence>
<dbReference type="InterPro" id="IPR012674">
    <property type="entry name" value="Calycin"/>
</dbReference>
<evidence type="ECO:0000256" key="2">
    <source>
        <dbReference type="ARBA" id="ARBA00022525"/>
    </source>
</evidence>
<dbReference type="Proteomes" id="UP000261560">
    <property type="component" value="Unplaced"/>
</dbReference>
<keyword evidence="2" id="KW-0964">Secreted</keyword>
<accession>A0A3B3BI25</accession>
<dbReference type="PANTHER" id="PTHR11967">
    <property type="entry name" value="ALPHA-1-ACID GLYCOPROTEIN"/>
    <property type="match status" value="1"/>
</dbReference>
<dbReference type="Ensembl" id="ENSOMET00000008512.1">
    <property type="protein sequence ID" value="ENSOMEP00000004834.1"/>
    <property type="gene ID" value="ENSOMEG00000005811.1"/>
</dbReference>
<protein>
    <recommendedName>
        <fullName evidence="8">Apolipoprotein M</fullName>
    </recommendedName>
</protein>
<evidence type="ECO:0000256" key="5">
    <source>
        <dbReference type="SAM" id="SignalP"/>
    </source>
</evidence>
<reference evidence="6" key="1">
    <citation type="submission" date="2025-05" db="UniProtKB">
        <authorList>
            <consortium name="Ensembl"/>
        </authorList>
    </citation>
    <scope>IDENTIFICATION</scope>
</reference>
<dbReference type="GO" id="GO:0005576">
    <property type="term" value="C:extracellular region"/>
    <property type="evidence" value="ECO:0007669"/>
    <property type="project" value="UniProtKB-SubCell"/>
</dbReference>
<dbReference type="GeneTree" id="ENSGT00510000050125"/>
<proteinExistence type="predicted"/>
<evidence type="ECO:0000313" key="6">
    <source>
        <dbReference type="Ensembl" id="ENSOMEP00000004834.1"/>
    </source>
</evidence>
<dbReference type="Ensembl" id="ENSOMET00000008537.1">
    <property type="protein sequence ID" value="ENSOMEP00000024888.1"/>
    <property type="gene ID" value="ENSOMEG00000005811.1"/>
</dbReference>
<dbReference type="PaxDb" id="30732-ENSOMEP00000004834"/>
<name>A0A3B3BI25_ORYME</name>
<dbReference type="SUPFAM" id="SSF50814">
    <property type="entry name" value="Lipocalins"/>
    <property type="match status" value="1"/>
</dbReference>
<dbReference type="PANTHER" id="PTHR11967:SF2">
    <property type="entry name" value="ALPHA-1-ACID GLYCOPROTEIN 1"/>
    <property type="match status" value="1"/>
</dbReference>
<evidence type="ECO:0000313" key="7">
    <source>
        <dbReference type="Proteomes" id="UP000261560"/>
    </source>
</evidence>
<feature type="chain" id="PRO_5044588552" description="Apolipoprotein M" evidence="5">
    <location>
        <begin position="19"/>
        <end position="257"/>
    </location>
</feature>
<comment type="subcellular location">
    <subcellularLocation>
        <location evidence="1">Secreted</location>
    </subcellularLocation>
</comment>
<dbReference type="AlphaFoldDB" id="A0A3B3BI25"/>
<sequence>MSALLCLALLALSSLTAASDLDCDELVKPSLNQSKVSGRWIFQVGISDTEEQMEFLKSVNSSWMEIQTTPKSEGLNLHFGDRIDGKCMYGTANSSVSGNSTRVTFYYNSTSHEVFGKLLESCPDCAVWSDYKLTEEMGKTKKHRNLYLFTKTGKLDDKNLEVFKKQAECLHFSTDFYFPQTTRKICFLLYRYTLHPMCNKALLFFLFQTYVPTKRTQTKRPTNNEDSHPTQKVKKQASTTSVCCNKQAPSVSCTTTT</sequence>
<keyword evidence="7" id="KW-1185">Reference proteome</keyword>
<feature type="signal peptide" evidence="5">
    <location>
        <begin position="1"/>
        <end position="18"/>
    </location>
</feature>
<evidence type="ECO:0000256" key="4">
    <source>
        <dbReference type="ARBA" id="ARBA00023180"/>
    </source>
</evidence>
<dbReference type="Gene3D" id="2.40.128.20">
    <property type="match status" value="1"/>
</dbReference>
<keyword evidence="3 5" id="KW-0732">Signal</keyword>
<organism evidence="6 7">
    <name type="scientific">Oryzias melastigma</name>
    <name type="common">Marine medaka</name>
    <dbReference type="NCBI Taxonomy" id="30732"/>
    <lineage>
        <taxon>Eukaryota</taxon>
        <taxon>Metazoa</taxon>
        <taxon>Chordata</taxon>
        <taxon>Craniata</taxon>
        <taxon>Vertebrata</taxon>
        <taxon>Euteleostomi</taxon>
        <taxon>Actinopterygii</taxon>
        <taxon>Neopterygii</taxon>
        <taxon>Teleostei</taxon>
        <taxon>Neoteleostei</taxon>
        <taxon>Acanthomorphata</taxon>
        <taxon>Ovalentaria</taxon>
        <taxon>Atherinomorphae</taxon>
        <taxon>Beloniformes</taxon>
        <taxon>Adrianichthyidae</taxon>
        <taxon>Oryziinae</taxon>
        <taxon>Oryzias</taxon>
    </lineage>
</organism>